<protein>
    <recommendedName>
        <fullName evidence="2">DJ-1/PfpI domain-containing protein</fullName>
    </recommendedName>
</protein>
<evidence type="ECO:0000256" key="1">
    <source>
        <dbReference type="ARBA" id="ARBA00008542"/>
    </source>
</evidence>
<dbReference type="KEGG" id="aqu:100638860"/>
<dbReference type="SUPFAM" id="SSF52317">
    <property type="entry name" value="Class I glutamine amidotransferase-like"/>
    <property type="match status" value="1"/>
</dbReference>
<evidence type="ECO:0000259" key="2">
    <source>
        <dbReference type="Pfam" id="PF01965"/>
    </source>
</evidence>
<dbReference type="PANTHER" id="PTHR42733:SF13">
    <property type="entry name" value="DJ-1_PFPI DOMAIN-CONTAINING PROTEIN"/>
    <property type="match status" value="1"/>
</dbReference>
<dbReference type="EnsemblMetazoa" id="XM_003387865.3">
    <property type="protein sequence ID" value="XP_003387913.1"/>
    <property type="gene ID" value="LOC100638860"/>
</dbReference>
<sequence>MAAVPQIGILVEFNYEDLEVWYPLLRFREEGFHTFSIGPEAGKVYQSKKGYPCKADKSIDDVKAEDLSALIIPGGFAPDYWRRDQRFLDLVKTMFDSGKTVASICHGPWLLCSAKVLNGKRVTCFHSIKDDVINAGATYEDASVVVDGNLVTSRIPTDLPDFCKAIIKQIKEKQ</sequence>
<reference evidence="3" key="2">
    <citation type="submission" date="2017-05" db="UniProtKB">
        <authorList>
            <consortium name="EnsemblMetazoa"/>
        </authorList>
    </citation>
    <scope>IDENTIFICATION</scope>
</reference>
<feature type="domain" description="DJ-1/PfpI" evidence="2">
    <location>
        <begin position="7"/>
        <end position="169"/>
    </location>
</feature>
<dbReference type="eggNOG" id="KOG2764">
    <property type="taxonomic scope" value="Eukaryota"/>
</dbReference>
<dbReference type="CDD" id="cd03134">
    <property type="entry name" value="GATase1_PfpI_like"/>
    <property type="match status" value="1"/>
</dbReference>
<dbReference type="OrthoDB" id="543156at2759"/>
<reference evidence="4" key="1">
    <citation type="journal article" date="2010" name="Nature">
        <title>The Amphimedon queenslandica genome and the evolution of animal complexity.</title>
        <authorList>
            <person name="Srivastava M."/>
            <person name="Simakov O."/>
            <person name="Chapman J."/>
            <person name="Fahey B."/>
            <person name="Gauthier M.E."/>
            <person name="Mitros T."/>
            <person name="Richards G.S."/>
            <person name="Conaco C."/>
            <person name="Dacre M."/>
            <person name="Hellsten U."/>
            <person name="Larroux C."/>
            <person name="Putnam N.H."/>
            <person name="Stanke M."/>
            <person name="Adamska M."/>
            <person name="Darling A."/>
            <person name="Degnan S.M."/>
            <person name="Oakley T.H."/>
            <person name="Plachetzki D.C."/>
            <person name="Zhai Y."/>
            <person name="Adamski M."/>
            <person name="Calcino A."/>
            <person name="Cummins S.F."/>
            <person name="Goodstein D.M."/>
            <person name="Harris C."/>
            <person name="Jackson D.J."/>
            <person name="Leys S.P."/>
            <person name="Shu S."/>
            <person name="Woodcroft B.J."/>
            <person name="Vervoort M."/>
            <person name="Kosik K.S."/>
            <person name="Manning G."/>
            <person name="Degnan B.M."/>
            <person name="Rokhsar D.S."/>
        </authorList>
    </citation>
    <scope>NUCLEOTIDE SEQUENCE [LARGE SCALE GENOMIC DNA]</scope>
</reference>
<dbReference type="InterPro" id="IPR029062">
    <property type="entry name" value="Class_I_gatase-like"/>
</dbReference>
<dbReference type="InterPro" id="IPR006286">
    <property type="entry name" value="C56_PfpI-like"/>
</dbReference>
<keyword evidence="4" id="KW-1185">Reference proteome</keyword>
<dbReference type="PANTHER" id="PTHR42733">
    <property type="entry name" value="DJ-1 PROTEIN"/>
    <property type="match status" value="1"/>
</dbReference>
<dbReference type="Gene3D" id="3.40.50.880">
    <property type="match status" value="1"/>
</dbReference>
<dbReference type="EnsemblMetazoa" id="Aqu2.1.27193_001">
    <property type="protein sequence ID" value="Aqu2.1.27193_001"/>
    <property type="gene ID" value="Aqu2.1.27193"/>
</dbReference>
<comment type="similarity">
    <text evidence="1">Belongs to the peptidase C56 family.</text>
</comment>
<evidence type="ECO:0000313" key="4">
    <source>
        <dbReference type="Proteomes" id="UP000007879"/>
    </source>
</evidence>
<proteinExistence type="inferred from homology"/>
<dbReference type="Proteomes" id="UP000007879">
    <property type="component" value="Unassembled WGS sequence"/>
</dbReference>
<dbReference type="STRING" id="400682.A0A1X7UI98"/>
<dbReference type="Pfam" id="PF01965">
    <property type="entry name" value="DJ-1_PfpI"/>
    <property type="match status" value="1"/>
</dbReference>
<evidence type="ECO:0000313" key="3">
    <source>
        <dbReference type="EnsemblMetazoa" id="Aqu2.1.27193_001"/>
    </source>
</evidence>
<organism evidence="3">
    <name type="scientific">Amphimedon queenslandica</name>
    <name type="common">Sponge</name>
    <dbReference type="NCBI Taxonomy" id="400682"/>
    <lineage>
        <taxon>Eukaryota</taxon>
        <taxon>Metazoa</taxon>
        <taxon>Porifera</taxon>
        <taxon>Demospongiae</taxon>
        <taxon>Heteroscleromorpha</taxon>
        <taxon>Haplosclerida</taxon>
        <taxon>Niphatidae</taxon>
        <taxon>Amphimedon</taxon>
    </lineage>
</organism>
<dbReference type="InterPro" id="IPR002818">
    <property type="entry name" value="DJ-1/PfpI"/>
</dbReference>
<name>A0A1X7UI98_AMPQE</name>
<dbReference type="PROSITE" id="PS51276">
    <property type="entry name" value="PEPTIDASE_C56_PFPI"/>
    <property type="match status" value="1"/>
</dbReference>
<dbReference type="InParanoid" id="A0A1X7UI98"/>
<gene>
    <name evidence="3" type="primary">100638860</name>
</gene>
<dbReference type="AlphaFoldDB" id="A0A1X7UI98"/>
<accession>A0A1X7UI98</accession>
<dbReference type="NCBIfam" id="TIGR01382">
    <property type="entry name" value="PfpI"/>
    <property type="match status" value="1"/>
</dbReference>